<gene>
    <name evidence="2" type="ORF">DFQ07_1539</name>
</gene>
<name>A0A4R6TDX0_9FLAO</name>
<dbReference type="Proteomes" id="UP000295390">
    <property type="component" value="Unassembled WGS sequence"/>
</dbReference>
<reference evidence="2 3" key="1">
    <citation type="submission" date="2019-03" db="EMBL/GenBank/DDBJ databases">
        <title>Genomic Encyclopedia of Type Strains, Phase III (KMG-III): the genomes of soil and plant-associated and newly described type strains.</title>
        <authorList>
            <person name="Whitman W."/>
        </authorList>
    </citation>
    <scope>NUCLEOTIDE SEQUENCE [LARGE SCALE GENOMIC DNA]</scope>
    <source>
        <strain evidence="2 3">CECT 8283</strain>
    </source>
</reference>
<dbReference type="OrthoDB" id="1192746at2"/>
<sequence>MVLFVACFFVIHILVPKKELWGTPDFPPYYYWSSMIFLSILSGRVLILIQKALLYSEDKLKTLIKKLFDFVLGDLEDEDMIKEEKKLMYKEKSLNLLKNALDNE</sequence>
<evidence type="ECO:0000256" key="1">
    <source>
        <dbReference type="SAM" id="Phobius"/>
    </source>
</evidence>
<keyword evidence="3" id="KW-1185">Reference proteome</keyword>
<protein>
    <submittedName>
        <fullName evidence="2">Uncharacterized protein</fullName>
    </submittedName>
</protein>
<dbReference type="EMBL" id="SNYH01000003">
    <property type="protein sequence ID" value="TDQ27688.1"/>
    <property type="molecule type" value="Genomic_DNA"/>
</dbReference>
<comment type="caution">
    <text evidence="2">The sequence shown here is derived from an EMBL/GenBank/DDBJ whole genome shotgun (WGS) entry which is preliminary data.</text>
</comment>
<keyword evidence="1" id="KW-0812">Transmembrane</keyword>
<evidence type="ECO:0000313" key="2">
    <source>
        <dbReference type="EMBL" id="TDQ27688.1"/>
    </source>
</evidence>
<dbReference type="RefSeq" id="WP_133535668.1">
    <property type="nucleotide sequence ID" value="NZ_SNYH01000003.1"/>
</dbReference>
<organism evidence="2 3">
    <name type="scientific">Tenacibaculum caenipelagi</name>
    <dbReference type="NCBI Taxonomy" id="1325435"/>
    <lineage>
        <taxon>Bacteria</taxon>
        <taxon>Pseudomonadati</taxon>
        <taxon>Bacteroidota</taxon>
        <taxon>Flavobacteriia</taxon>
        <taxon>Flavobacteriales</taxon>
        <taxon>Flavobacteriaceae</taxon>
        <taxon>Tenacibaculum</taxon>
    </lineage>
</organism>
<feature type="transmembrane region" description="Helical" evidence="1">
    <location>
        <begin position="29"/>
        <end position="49"/>
    </location>
</feature>
<keyword evidence="1" id="KW-0472">Membrane</keyword>
<accession>A0A4R6TDX0</accession>
<keyword evidence="1" id="KW-1133">Transmembrane helix</keyword>
<proteinExistence type="predicted"/>
<dbReference type="AlphaFoldDB" id="A0A4R6TDX0"/>
<evidence type="ECO:0000313" key="3">
    <source>
        <dbReference type="Proteomes" id="UP000295390"/>
    </source>
</evidence>